<feature type="non-terminal residue" evidence="1">
    <location>
        <position position="144"/>
    </location>
</feature>
<dbReference type="Proteomes" id="UP000481861">
    <property type="component" value="Unassembled WGS sequence"/>
</dbReference>
<evidence type="ECO:0008006" key="3">
    <source>
        <dbReference type="Google" id="ProtNLM"/>
    </source>
</evidence>
<sequence length="144" mass="16446">IPGTGSHQKVRMVGEMKSCSTYKMEDNWADFSSMDSGSIRNLLGQIARDMRAYGVKYGYVSTYNETIFLCIREREANQEFALCCSEIIKHTNRVESENGKDHLHTISVRLALLYLLSRVSHEDSREWSINPDSIPISKWVAARP</sequence>
<protein>
    <recommendedName>
        <fullName evidence="3">Fungal-type protein kinase domain-containing protein</fullName>
    </recommendedName>
</protein>
<dbReference type="OrthoDB" id="3796275at2759"/>
<feature type="non-terminal residue" evidence="1">
    <location>
        <position position="1"/>
    </location>
</feature>
<accession>A0A7C8I1V4</accession>
<evidence type="ECO:0000313" key="1">
    <source>
        <dbReference type="EMBL" id="KAF2868629.1"/>
    </source>
</evidence>
<comment type="caution">
    <text evidence="1">The sequence shown here is derived from an EMBL/GenBank/DDBJ whole genome shotgun (WGS) entry which is preliminary data.</text>
</comment>
<organism evidence="1 2">
    <name type="scientific">Massariosphaeria phaeospora</name>
    <dbReference type="NCBI Taxonomy" id="100035"/>
    <lineage>
        <taxon>Eukaryota</taxon>
        <taxon>Fungi</taxon>
        <taxon>Dikarya</taxon>
        <taxon>Ascomycota</taxon>
        <taxon>Pezizomycotina</taxon>
        <taxon>Dothideomycetes</taxon>
        <taxon>Pleosporomycetidae</taxon>
        <taxon>Pleosporales</taxon>
        <taxon>Pleosporales incertae sedis</taxon>
        <taxon>Massariosphaeria</taxon>
    </lineage>
</organism>
<name>A0A7C8I1V4_9PLEO</name>
<evidence type="ECO:0000313" key="2">
    <source>
        <dbReference type="Proteomes" id="UP000481861"/>
    </source>
</evidence>
<dbReference type="AlphaFoldDB" id="A0A7C8I1V4"/>
<proteinExistence type="predicted"/>
<reference evidence="1 2" key="1">
    <citation type="submission" date="2020-01" db="EMBL/GenBank/DDBJ databases">
        <authorList>
            <consortium name="DOE Joint Genome Institute"/>
            <person name="Haridas S."/>
            <person name="Albert R."/>
            <person name="Binder M."/>
            <person name="Bloem J."/>
            <person name="Labutti K."/>
            <person name="Salamov A."/>
            <person name="Andreopoulos B."/>
            <person name="Baker S.E."/>
            <person name="Barry K."/>
            <person name="Bills G."/>
            <person name="Bluhm B.H."/>
            <person name="Cannon C."/>
            <person name="Castanera R."/>
            <person name="Culley D.E."/>
            <person name="Daum C."/>
            <person name="Ezra D."/>
            <person name="Gonzalez J.B."/>
            <person name="Henrissat B."/>
            <person name="Kuo A."/>
            <person name="Liang C."/>
            <person name="Lipzen A."/>
            <person name="Lutzoni F."/>
            <person name="Magnuson J."/>
            <person name="Mondo S."/>
            <person name="Nolan M."/>
            <person name="Ohm R."/>
            <person name="Pangilinan J."/>
            <person name="Park H.-J.H."/>
            <person name="Ramirez L."/>
            <person name="Alfaro M."/>
            <person name="Sun H."/>
            <person name="Tritt A."/>
            <person name="Yoshinaga Y."/>
            <person name="Zwiers L.-H.L."/>
            <person name="Turgeon B.G."/>
            <person name="Goodwin S.B."/>
            <person name="Spatafora J.W."/>
            <person name="Crous P.W."/>
            <person name="Grigoriev I.V."/>
        </authorList>
    </citation>
    <scope>NUCLEOTIDE SEQUENCE [LARGE SCALE GENOMIC DNA]</scope>
    <source>
        <strain evidence="1 2">CBS 611.86</strain>
    </source>
</reference>
<gene>
    <name evidence="1" type="ORF">BDV95DRAFT_449969</name>
</gene>
<dbReference type="EMBL" id="JAADJZ010000018">
    <property type="protein sequence ID" value="KAF2868629.1"/>
    <property type="molecule type" value="Genomic_DNA"/>
</dbReference>
<keyword evidence="2" id="KW-1185">Reference proteome</keyword>